<dbReference type="NCBIfam" id="NF005559">
    <property type="entry name" value="PRK07231.1"/>
    <property type="match status" value="1"/>
</dbReference>
<comment type="caution">
    <text evidence="5">The sequence shown here is derived from an EMBL/GenBank/DDBJ whole genome shotgun (WGS) entry which is preliminary data.</text>
</comment>
<evidence type="ECO:0000313" key="5">
    <source>
        <dbReference type="EMBL" id="MCL6273450.1"/>
    </source>
</evidence>
<keyword evidence="3" id="KW-0275">Fatty acid biosynthesis</keyword>
<protein>
    <recommendedName>
        <fullName evidence="3">3-oxoacyl-[acyl-carrier-protein] reductase</fullName>
        <ecNumber evidence="3">1.1.1.100</ecNumber>
    </recommendedName>
</protein>
<feature type="domain" description="Ketoreductase" evidence="4">
    <location>
        <begin position="7"/>
        <end position="188"/>
    </location>
</feature>
<organism evidence="5 6">
    <name type="scientific">Flagellimonas spongiicola</name>
    <dbReference type="NCBI Taxonomy" id="2942208"/>
    <lineage>
        <taxon>Bacteria</taxon>
        <taxon>Pseudomonadati</taxon>
        <taxon>Bacteroidota</taxon>
        <taxon>Flavobacteriia</taxon>
        <taxon>Flavobacteriales</taxon>
        <taxon>Flavobacteriaceae</taxon>
        <taxon>Flagellimonas</taxon>
    </lineage>
</organism>
<dbReference type="PANTHER" id="PTHR42879:SF2">
    <property type="entry name" value="3-OXOACYL-[ACYL-CARRIER-PROTEIN] REDUCTASE FABG"/>
    <property type="match status" value="1"/>
</dbReference>
<evidence type="ECO:0000313" key="6">
    <source>
        <dbReference type="Proteomes" id="UP001203607"/>
    </source>
</evidence>
<dbReference type="InterPro" id="IPR011284">
    <property type="entry name" value="3oxo_ACP_reduc"/>
</dbReference>
<gene>
    <name evidence="5" type="primary">fabG</name>
    <name evidence="5" type="ORF">M3P19_05480</name>
</gene>
<dbReference type="InterPro" id="IPR050259">
    <property type="entry name" value="SDR"/>
</dbReference>
<dbReference type="InterPro" id="IPR002347">
    <property type="entry name" value="SDR_fam"/>
</dbReference>
<dbReference type="GO" id="GO:0004316">
    <property type="term" value="F:3-oxoacyl-[acyl-carrier-protein] reductase (NADPH) activity"/>
    <property type="evidence" value="ECO:0007669"/>
    <property type="project" value="UniProtKB-EC"/>
</dbReference>
<dbReference type="RefSeq" id="WP_249656627.1">
    <property type="nucleotide sequence ID" value="NZ_JAMFMA010000001.1"/>
</dbReference>
<keyword evidence="3" id="KW-0444">Lipid biosynthesis</keyword>
<comment type="similarity">
    <text evidence="1 3">Belongs to the short-chain dehydrogenases/reductases (SDR) family.</text>
</comment>
<comment type="function">
    <text evidence="3">Catalyzes the NADPH-dependent reduction of beta-ketoacyl-ACP substrates to beta-hydroxyacyl-ACP products, the first reductive step in the elongation cycle of fatty acid biosynthesis.</text>
</comment>
<evidence type="ECO:0000259" key="4">
    <source>
        <dbReference type="SMART" id="SM00822"/>
    </source>
</evidence>
<dbReference type="NCBIfam" id="NF009466">
    <property type="entry name" value="PRK12826.1-2"/>
    <property type="match status" value="1"/>
</dbReference>
<dbReference type="EC" id="1.1.1.100" evidence="3"/>
<dbReference type="PANTHER" id="PTHR42879">
    <property type="entry name" value="3-OXOACYL-(ACYL-CARRIER-PROTEIN) REDUCTASE"/>
    <property type="match status" value="1"/>
</dbReference>
<dbReference type="InterPro" id="IPR057326">
    <property type="entry name" value="KR_dom"/>
</dbReference>
<reference evidence="5 6" key="1">
    <citation type="submission" date="2022-05" db="EMBL/GenBank/DDBJ databases">
        <authorList>
            <person name="Park J.-S."/>
        </authorList>
    </citation>
    <scope>NUCLEOTIDE SEQUENCE [LARGE SCALE GENOMIC DNA]</scope>
    <source>
        <strain evidence="5 6">2012CJ35-5</strain>
    </source>
</reference>
<keyword evidence="6" id="KW-1185">Reference proteome</keyword>
<dbReference type="EMBL" id="JAMFMA010000001">
    <property type="protein sequence ID" value="MCL6273450.1"/>
    <property type="molecule type" value="Genomic_DNA"/>
</dbReference>
<dbReference type="NCBIfam" id="TIGR01830">
    <property type="entry name" value="3oxo_ACP_reduc"/>
    <property type="match status" value="1"/>
</dbReference>
<evidence type="ECO:0000256" key="2">
    <source>
        <dbReference type="ARBA" id="ARBA00023002"/>
    </source>
</evidence>
<comment type="catalytic activity">
    <reaction evidence="3">
        <text>a (3R)-hydroxyacyl-[ACP] + NADP(+) = a 3-oxoacyl-[ACP] + NADPH + H(+)</text>
        <dbReference type="Rhea" id="RHEA:17397"/>
        <dbReference type="Rhea" id="RHEA-COMP:9916"/>
        <dbReference type="Rhea" id="RHEA-COMP:9945"/>
        <dbReference type="ChEBI" id="CHEBI:15378"/>
        <dbReference type="ChEBI" id="CHEBI:57783"/>
        <dbReference type="ChEBI" id="CHEBI:58349"/>
        <dbReference type="ChEBI" id="CHEBI:78776"/>
        <dbReference type="ChEBI" id="CHEBI:78827"/>
        <dbReference type="EC" id="1.1.1.100"/>
    </reaction>
</comment>
<dbReference type="PRINTS" id="PR00080">
    <property type="entry name" value="SDRFAMILY"/>
</dbReference>
<keyword evidence="3" id="KW-0276">Fatty acid metabolism</keyword>
<dbReference type="PROSITE" id="PS00061">
    <property type="entry name" value="ADH_SHORT"/>
    <property type="match status" value="1"/>
</dbReference>
<dbReference type="PRINTS" id="PR00081">
    <property type="entry name" value="GDHRDH"/>
</dbReference>
<dbReference type="CDD" id="cd05333">
    <property type="entry name" value="BKR_SDR_c"/>
    <property type="match status" value="1"/>
</dbReference>
<dbReference type="InterPro" id="IPR020904">
    <property type="entry name" value="Sc_DH/Rdtase_CS"/>
</dbReference>
<keyword evidence="3" id="KW-0521">NADP</keyword>
<comment type="pathway">
    <text evidence="3">Lipid metabolism; fatty acid biosynthesis.</text>
</comment>
<dbReference type="SMART" id="SM00822">
    <property type="entry name" value="PKS_KR"/>
    <property type="match status" value="1"/>
</dbReference>
<dbReference type="Proteomes" id="UP001203607">
    <property type="component" value="Unassembled WGS sequence"/>
</dbReference>
<dbReference type="InterPro" id="IPR036291">
    <property type="entry name" value="NAD(P)-bd_dom_sf"/>
</dbReference>
<accession>A0ABT0PPZ0</accession>
<comment type="subunit">
    <text evidence="3">Homotetramer.</text>
</comment>
<evidence type="ECO:0000256" key="3">
    <source>
        <dbReference type="RuleBase" id="RU366074"/>
    </source>
</evidence>
<dbReference type="SUPFAM" id="SSF51735">
    <property type="entry name" value="NAD(P)-binding Rossmann-fold domains"/>
    <property type="match status" value="1"/>
</dbReference>
<dbReference type="Gene3D" id="3.40.50.720">
    <property type="entry name" value="NAD(P)-binding Rossmann-like Domain"/>
    <property type="match status" value="1"/>
</dbReference>
<keyword evidence="3" id="KW-0443">Lipid metabolism</keyword>
<evidence type="ECO:0000256" key="1">
    <source>
        <dbReference type="ARBA" id="ARBA00006484"/>
    </source>
</evidence>
<dbReference type="Pfam" id="PF13561">
    <property type="entry name" value="adh_short_C2"/>
    <property type="match status" value="1"/>
</dbReference>
<keyword evidence="2 3" id="KW-0560">Oxidoreductase</keyword>
<proteinExistence type="inferred from homology"/>
<sequence>MKLLEGKNVIITGASRGIGKGIAQVFGNAGANVAFTYSSSEAPALELENELSAMGVKAKAYKSNAASFTESEELVAKVLEDFGGTIDVLINNAGITKDNLLMRMGEEDFDSVIEINLKSVFNMTKAVQRTMLKQRKGSIINMSSVVGVKGNAGQTNYAASKAGMIGFTKSVALELGSRNIRCNAIAPGFIETEMTDKLDEKTVQGWRDAIPLKRGGSPEDVANACLFLASDLSAYVTGQVLNVDGGMLT</sequence>
<name>A0ABT0PPZ0_9FLAO</name>